<organism evidence="1">
    <name type="scientific">uncultured Caudovirales phage</name>
    <dbReference type="NCBI Taxonomy" id="2100421"/>
    <lineage>
        <taxon>Viruses</taxon>
        <taxon>Duplodnaviria</taxon>
        <taxon>Heunggongvirae</taxon>
        <taxon>Uroviricota</taxon>
        <taxon>Caudoviricetes</taxon>
        <taxon>Peduoviridae</taxon>
        <taxon>Maltschvirus</taxon>
        <taxon>Maltschvirus maltsch</taxon>
    </lineage>
</organism>
<gene>
    <name evidence="1" type="ORF">UFOVP75_215</name>
</gene>
<protein>
    <submittedName>
        <fullName evidence="1">Uncharacterized protein</fullName>
    </submittedName>
</protein>
<reference evidence="1" key="1">
    <citation type="submission" date="2020-04" db="EMBL/GenBank/DDBJ databases">
        <authorList>
            <person name="Chiriac C."/>
            <person name="Salcher M."/>
            <person name="Ghai R."/>
            <person name="Kavagutti S V."/>
        </authorList>
    </citation>
    <scope>NUCLEOTIDE SEQUENCE</scope>
</reference>
<proteinExistence type="predicted"/>
<dbReference type="EMBL" id="LR796209">
    <property type="protein sequence ID" value="CAB4127475.1"/>
    <property type="molecule type" value="Genomic_DNA"/>
</dbReference>
<sequence length="73" mass="8639">MTEPIDTNAWLTNGPEFIYEHKPVIVNVTLWAPEWQIKRKVKRGRHKELRLSHDRWCAVLLSLRTGFDKEGII</sequence>
<evidence type="ECO:0000313" key="1">
    <source>
        <dbReference type="EMBL" id="CAB4127475.1"/>
    </source>
</evidence>
<accession>A0A6J5L1F6</accession>
<name>A0A6J5L1F6_9CAUD</name>